<comment type="caution">
    <text evidence="1">The sequence shown here is derived from an EMBL/GenBank/DDBJ whole genome shotgun (WGS) entry which is preliminary data.</text>
</comment>
<reference evidence="1" key="1">
    <citation type="journal article" date="2021" name="Genome Biol. Evol.">
        <title>A High-Quality Reference Genome for a Parasitic Bivalve with Doubly Uniparental Inheritance (Bivalvia: Unionida).</title>
        <authorList>
            <person name="Smith C.H."/>
        </authorList>
    </citation>
    <scope>NUCLEOTIDE SEQUENCE</scope>
    <source>
        <strain evidence="1">CHS0354</strain>
    </source>
</reference>
<accession>A0AAE0SLZ0</accession>
<sequence length="699" mass="79552">MLQLTVSSPVVHLFGPTHSKIPKTDLFTKCSDTRCETHQLEEMPSLDAIEKQHKLLGVICTLRMIGSEQGKETLLQLKDDFGVENLLFFVDAEYESNKDVMHTNIQCLQYFLSHEITVVSQTENKLSTVISNHMEQKFIEAFHLMNQYLQEVTNNTSNLRECIFGHEDRKEQLAIIIENFFRTPLTILDLFLTTEPASAEKEIVIATVRITKDMIIKKIVDTHKLQVIRVIDYLEEVHFNERCIKLLEKSDIVQKALPKARIITKLLEIAAKHKTGISFAAIRSKYALVERLCNFYGKQSIEGGKSGLHKEFIAFSETIAMEAVNALMDFFLDISSNIRDIMIKMDLLARIRKELLRIMEKTIDQKKYGEVLPELQKWRDHLERIQEVKAVGYICGQLSIFVQKPEFSERASEVQTKIVKCLLDYPGEINIEYFSGSLCSGRGTSEPTKPIAMGDAFLCNSRRGTIGLFMYKMENRHTNLHFVTSSHVVLGSEKVTTAERNPIPFGERTFFRTSEDNLLDIAVIQVHPEMTDRCNPFFPDDREPRECKILDLDGINQLDEFELVYKRGSTSGLTQGCILSSDFQHVGLRNHNFVIGVPPVSEDEIIEKGFAQKGVRGAVVYTEPGPGEIHYISILMGEYSSDELGGLSDLEDLKQTHGPLILTSCVREGLNEIEEELAYILTLPQPEETQSEEENLNVF</sequence>
<dbReference type="AlphaFoldDB" id="A0AAE0SLZ0"/>
<evidence type="ECO:0000313" key="2">
    <source>
        <dbReference type="Proteomes" id="UP001195483"/>
    </source>
</evidence>
<name>A0AAE0SLZ0_9BIVA</name>
<proteinExistence type="predicted"/>
<protein>
    <submittedName>
        <fullName evidence="1">Uncharacterized protein</fullName>
    </submittedName>
</protein>
<organism evidence="1 2">
    <name type="scientific">Potamilus streckersoni</name>
    <dbReference type="NCBI Taxonomy" id="2493646"/>
    <lineage>
        <taxon>Eukaryota</taxon>
        <taxon>Metazoa</taxon>
        <taxon>Spiralia</taxon>
        <taxon>Lophotrochozoa</taxon>
        <taxon>Mollusca</taxon>
        <taxon>Bivalvia</taxon>
        <taxon>Autobranchia</taxon>
        <taxon>Heteroconchia</taxon>
        <taxon>Palaeoheterodonta</taxon>
        <taxon>Unionida</taxon>
        <taxon>Unionoidea</taxon>
        <taxon>Unionidae</taxon>
        <taxon>Ambleminae</taxon>
        <taxon>Lampsilini</taxon>
        <taxon>Potamilus</taxon>
    </lineage>
</organism>
<reference evidence="1" key="3">
    <citation type="submission" date="2023-05" db="EMBL/GenBank/DDBJ databases">
        <authorList>
            <person name="Smith C.H."/>
        </authorList>
    </citation>
    <scope>NUCLEOTIDE SEQUENCE</scope>
    <source>
        <strain evidence="1">CHS0354</strain>
        <tissue evidence="1">Mantle</tissue>
    </source>
</reference>
<evidence type="ECO:0000313" key="1">
    <source>
        <dbReference type="EMBL" id="KAK3594168.1"/>
    </source>
</evidence>
<reference evidence="1" key="2">
    <citation type="journal article" date="2021" name="Genome Biol. Evol.">
        <title>Developing a high-quality reference genome for a parasitic bivalve with doubly uniparental inheritance (Bivalvia: Unionida).</title>
        <authorList>
            <person name="Smith C.H."/>
        </authorList>
    </citation>
    <scope>NUCLEOTIDE SEQUENCE</scope>
    <source>
        <strain evidence="1">CHS0354</strain>
        <tissue evidence="1">Mantle</tissue>
    </source>
</reference>
<dbReference type="Proteomes" id="UP001195483">
    <property type="component" value="Unassembled WGS sequence"/>
</dbReference>
<keyword evidence="2" id="KW-1185">Reference proteome</keyword>
<dbReference type="EMBL" id="JAEAOA010000002">
    <property type="protein sequence ID" value="KAK3594168.1"/>
    <property type="molecule type" value="Genomic_DNA"/>
</dbReference>
<gene>
    <name evidence="1" type="ORF">CHS0354_000001</name>
</gene>